<evidence type="ECO:0000313" key="2">
    <source>
        <dbReference type="Proteomes" id="UP000187429"/>
    </source>
</evidence>
<evidence type="ECO:0000313" key="1">
    <source>
        <dbReference type="EMBL" id="OMJ19343.1"/>
    </source>
</evidence>
<dbReference type="OrthoDB" id="5534248at2759"/>
<proteinExistence type="predicted"/>
<dbReference type="Proteomes" id="UP000187429">
    <property type="component" value="Unassembled WGS sequence"/>
</dbReference>
<protein>
    <submittedName>
        <fullName evidence="1">Uncharacterized protein</fullName>
    </submittedName>
</protein>
<accession>A0A1R1XXF0</accession>
<gene>
    <name evidence="1" type="ORF">AYI69_g6659</name>
</gene>
<sequence length="163" mass="18937">MASRVLFLRGVLEARMRYGGEILGMFRDRYRRLQRVLHNGLKNLIDVSERAIIIKMGNLWLEFEVPPQSNGSWGKVSNGWLNRMGLEGKSEDDFLSTLTMNQAKFSLDSFYIKYEFQKSNSCWKIGSKYPSYSVGLTWYAAWRCSGIWNFYLAHKVGRGNDEI</sequence>
<dbReference type="EMBL" id="LSSM01003036">
    <property type="protein sequence ID" value="OMJ19343.1"/>
    <property type="molecule type" value="Genomic_DNA"/>
</dbReference>
<dbReference type="AlphaFoldDB" id="A0A1R1XXF0"/>
<comment type="caution">
    <text evidence="1">The sequence shown here is derived from an EMBL/GenBank/DDBJ whole genome shotgun (WGS) entry which is preliminary data.</text>
</comment>
<organism evidence="1 2">
    <name type="scientific">Smittium culicis</name>
    <dbReference type="NCBI Taxonomy" id="133412"/>
    <lineage>
        <taxon>Eukaryota</taxon>
        <taxon>Fungi</taxon>
        <taxon>Fungi incertae sedis</taxon>
        <taxon>Zoopagomycota</taxon>
        <taxon>Kickxellomycotina</taxon>
        <taxon>Harpellomycetes</taxon>
        <taxon>Harpellales</taxon>
        <taxon>Legeriomycetaceae</taxon>
        <taxon>Smittium</taxon>
    </lineage>
</organism>
<keyword evidence="2" id="KW-1185">Reference proteome</keyword>
<name>A0A1R1XXF0_9FUNG</name>
<reference evidence="2" key="1">
    <citation type="submission" date="2017-01" db="EMBL/GenBank/DDBJ databases">
        <authorList>
            <person name="Wang Y."/>
            <person name="White M."/>
            <person name="Kvist S."/>
            <person name="Moncalvo J.-M."/>
        </authorList>
    </citation>
    <scope>NUCLEOTIDE SEQUENCE [LARGE SCALE GENOMIC DNA]</scope>
    <source>
        <strain evidence="2">ID-206-W2</strain>
    </source>
</reference>